<dbReference type="EMBL" id="JAFNEN010000173">
    <property type="protein sequence ID" value="KAG8190827.1"/>
    <property type="molecule type" value="Genomic_DNA"/>
</dbReference>
<gene>
    <name evidence="2" type="ORF">JTE90_028324</name>
</gene>
<keyword evidence="3" id="KW-1185">Reference proteome</keyword>
<evidence type="ECO:0000256" key="1">
    <source>
        <dbReference type="SAM" id="MobiDB-lite"/>
    </source>
</evidence>
<name>A0AAV6V216_9ARAC</name>
<evidence type="ECO:0000313" key="3">
    <source>
        <dbReference type="Proteomes" id="UP000827092"/>
    </source>
</evidence>
<organism evidence="2 3">
    <name type="scientific">Oedothorax gibbosus</name>
    <dbReference type="NCBI Taxonomy" id="931172"/>
    <lineage>
        <taxon>Eukaryota</taxon>
        <taxon>Metazoa</taxon>
        <taxon>Ecdysozoa</taxon>
        <taxon>Arthropoda</taxon>
        <taxon>Chelicerata</taxon>
        <taxon>Arachnida</taxon>
        <taxon>Araneae</taxon>
        <taxon>Araneomorphae</taxon>
        <taxon>Entelegynae</taxon>
        <taxon>Araneoidea</taxon>
        <taxon>Linyphiidae</taxon>
        <taxon>Erigoninae</taxon>
        <taxon>Oedothorax</taxon>
    </lineage>
</organism>
<feature type="region of interest" description="Disordered" evidence="1">
    <location>
        <begin position="37"/>
        <end position="101"/>
    </location>
</feature>
<protein>
    <submittedName>
        <fullName evidence="2">Uncharacterized protein</fullName>
    </submittedName>
</protein>
<reference evidence="2 3" key="1">
    <citation type="journal article" date="2022" name="Nat. Ecol. Evol.">
        <title>A masculinizing supergene underlies an exaggerated male reproductive morph in a spider.</title>
        <authorList>
            <person name="Hendrickx F."/>
            <person name="De Corte Z."/>
            <person name="Sonet G."/>
            <person name="Van Belleghem S.M."/>
            <person name="Kostlbacher S."/>
            <person name="Vangestel C."/>
        </authorList>
    </citation>
    <scope>NUCLEOTIDE SEQUENCE [LARGE SCALE GENOMIC DNA]</scope>
    <source>
        <strain evidence="2">W744_W776</strain>
    </source>
</reference>
<accession>A0AAV6V216</accession>
<dbReference type="Proteomes" id="UP000827092">
    <property type="component" value="Unassembled WGS sequence"/>
</dbReference>
<sequence length="101" mass="11214">MTRPRWDLSPSPAGHGGFLLGGRIAIKLCSERLFKKLPQNSLESQPPSIPHPQHPPPTPSLGNRTHAFGAREPLPSPPAEPMRRPYRNDPWSSPRPCDPSR</sequence>
<proteinExistence type="predicted"/>
<dbReference type="AlphaFoldDB" id="A0AAV6V216"/>
<comment type="caution">
    <text evidence="2">The sequence shown here is derived from an EMBL/GenBank/DDBJ whole genome shotgun (WGS) entry which is preliminary data.</text>
</comment>
<evidence type="ECO:0000313" key="2">
    <source>
        <dbReference type="EMBL" id="KAG8190827.1"/>
    </source>
</evidence>
<feature type="compositionally biased region" description="Pro residues" evidence="1">
    <location>
        <begin position="47"/>
        <end position="59"/>
    </location>
</feature>